<dbReference type="EMBL" id="JACCFS010000001">
    <property type="protein sequence ID" value="NYJ35088.1"/>
    <property type="molecule type" value="Genomic_DNA"/>
</dbReference>
<sequence length="96" mass="10308">MRAVLPLTAAVGLLTVTACSGYDQDAHRQAMEDRGISVTGDMDSVTAEMESACEADDPALFVFGFLNEGGDPEALRIGIEHVCPERVEEFEDALTM</sequence>
<evidence type="ECO:0000313" key="1">
    <source>
        <dbReference type="EMBL" id="NYJ35088.1"/>
    </source>
</evidence>
<comment type="caution">
    <text evidence="1">The sequence shown here is derived from an EMBL/GenBank/DDBJ whole genome shotgun (WGS) entry which is preliminary data.</text>
</comment>
<dbReference type="RefSeq" id="WP_179824057.1">
    <property type="nucleotide sequence ID" value="NZ_JACCFS010000001.1"/>
</dbReference>
<dbReference type="PROSITE" id="PS51257">
    <property type="entry name" value="PROKAR_LIPOPROTEIN"/>
    <property type="match status" value="1"/>
</dbReference>
<reference evidence="1 2" key="1">
    <citation type="submission" date="2020-07" db="EMBL/GenBank/DDBJ databases">
        <title>Sequencing the genomes of 1000 actinobacteria strains.</title>
        <authorList>
            <person name="Klenk H.-P."/>
        </authorList>
    </citation>
    <scope>NUCLEOTIDE SEQUENCE [LARGE SCALE GENOMIC DNA]</scope>
    <source>
        <strain evidence="1 2">DSM 44442</strain>
    </source>
</reference>
<dbReference type="Proteomes" id="UP000572051">
    <property type="component" value="Unassembled WGS sequence"/>
</dbReference>
<gene>
    <name evidence="1" type="ORF">HNR10_002969</name>
</gene>
<proteinExistence type="predicted"/>
<evidence type="ECO:0000313" key="2">
    <source>
        <dbReference type="Proteomes" id="UP000572051"/>
    </source>
</evidence>
<evidence type="ECO:0008006" key="3">
    <source>
        <dbReference type="Google" id="ProtNLM"/>
    </source>
</evidence>
<keyword evidence="2" id="KW-1185">Reference proteome</keyword>
<organism evidence="1 2">
    <name type="scientific">Nocardiopsis aegyptia</name>
    <dbReference type="NCBI Taxonomy" id="220378"/>
    <lineage>
        <taxon>Bacteria</taxon>
        <taxon>Bacillati</taxon>
        <taxon>Actinomycetota</taxon>
        <taxon>Actinomycetes</taxon>
        <taxon>Streptosporangiales</taxon>
        <taxon>Nocardiopsidaceae</taxon>
        <taxon>Nocardiopsis</taxon>
    </lineage>
</organism>
<dbReference type="AlphaFoldDB" id="A0A7Z0JA98"/>
<accession>A0A7Z0JA98</accession>
<name>A0A7Z0JA98_9ACTN</name>
<protein>
    <recommendedName>
        <fullName evidence="3">DUF732 domain-containing protein</fullName>
    </recommendedName>
</protein>